<evidence type="ECO:0000313" key="2">
    <source>
        <dbReference type="EMBL" id="KAF1994212.1"/>
    </source>
</evidence>
<organism evidence="2 3">
    <name type="scientific">Amniculicola lignicola CBS 123094</name>
    <dbReference type="NCBI Taxonomy" id="1392246"/>
    <lineage>
        <taxon>Eukaryota</taxon>
        <taxon>Fungi</taxon>
        <taxon>Dikarya</taxon>
        <taxon>Ascomycota</taxon>
        <taxon>Pezizomycotina</taxon>
        <taxon>Dothideomycetes</taxon>
        <taxon>Pleosporomycetidae</taxon>
        <taxon>Pleosporales</taxon>
        <taxon>Amniculicolaceae</taxon>
        <taxon>Amniculicola</taxon>
    </lineage>
</organism>
<gene>
    <name evidence="2" type="ORF">P154DRAFT_527224</name>
</gene>
<evidence type="ECO:0000256" key="1">
    <source>
        <dbReference type="SAM" id="MobiDB-lite"/>
    </source>
</evidence>
<evidence type="ECO:0000313" key="3">
    <source>
        <dbReference type="Proteomes" id="UP000799779"/>
    </source>
</evidence>
<dbReference type="OrthoDB" id="2130169at2759"/>
<accession>A0A6A5VWT2</accession>
<sequence>MKNGDEFQFVTISHPREIKEKKTQRKIRGHAIRTSVKNNRKETIRKSENFIVVTGAPQDRKDAPRKPRNKAQALVKTPSRGKMDPFNCLPGNGERLRLLMSQRTAQYAQGPAYITDDSFFQGLETVFQGALADAALFHALSLILALATNGEKSNYECLMHRGEVLNLLRVRMKDPDQVLRVGTLSAMLLLIGYESRVDGATSESVRVHVEGVQGAIQLGAGTNILICPGINRALFWQDLLGSILVGTARSLSYEFLSRVEWTRDPTRAKTYEVPVGFSSVTGLLSSKFLAVLEDVNAVCTQLDARCLPNDFPINKIEIDSEQAWIECRLVTLLSHWKKLRVVDPVYEACIFATYLCTYKLSTTIWNGSYVPAFCAAQLLRILQRPRDFSRWEDHPELLLWLLYVGGAFADNWRTQLKFSTLALNLYRDVVEDLHRDWHLTRETMMTFVWSQHAMERKVREFWDELHPNENLVFS</sequence>
<proteinExistence type="predicted"/>
<dbReference type="EMBL" id="ML977667">
    <property type="protein sequence ID" value="KAF1994212.1"/>
    <property type="molecule type" value="Genomic_DNA"/>
</dbReference>
<dbReference type="PANTHER" id="PTHR37540">
    <property type="entry name" value="TRANSCRIPTION FACTOR (ACR-2), PUTATIVE-RELATED-RELATED"/>
    <property type="match status" value="1"/>
</dbReference>
<dbReference type="AlphaFoldDB" id="A0A6A5VWT2"/>
<name>A0A6A5VWT2_9PLEO</name>
<reference evidence="2" key="1">
    <citation type="journal article" date="2020" name="Stud. Mycol.">
        <title>101 Dothideomycetes genomes: a test case for predicting lifestyles and emergence of pathogens.</title>
        <authorList>
            <person name="Haridas S."/>
            <person name="Albert R."/>
            <person name="Binder M."/>
            <person name="Bloem J."/>
            <person name="Labutti K."/>
            <person name="Salamov A."/>
            <person name="Andreopoulos B."/>
            <person name="Baker S."/>
            <person name="Barry K."/>
            <person name="Bills G."/>
            <person name="Bluhm B."/>
            <person name="Cannon C."/>
            <person name="Castanera R."/>
            <person name="Culley D."/>
            <person name="Daum C."/>
            <person name="Ezra D."/>
            <person name="Gonzalez J."/>
            <person name="Henrissat B."/>
            <person name="Kuo A."/>
            <person name="Liang C."/>
            <person name="Lipzen A."/>
            <person name="Lutzoni F."/>
            <person name="Magnuson J."/>
            <person name="Mondo S."/>
            <person name="Nolan M."/>
            <person name="Ohm R."/>
            <person name="Pangilinan J."/>
            <person name="Park H.-J."/>
            <person name="Ramirez L."/>
            <person name="Alfaro M."/>
            <person name="Sun H."/>
            <person name="Tritt A."/>
            <person name="Yoshinaga Y."/>
            <person name="Zwiers L.-H."/>
            <person name="Turgeon B."/>
            <person name="Goodwin S."/>
            <person name="Spatafora J."/>
            <person name="Crous P."/>
            <person name="Grigoriev I."/>
        </authorList>
    </citation>
    <scope>NUCLEOTIDE SEQUENCE</scope>
    <source>
        <strain evidence="2">CBS 123094</strain>
    </source>
</reference>
<keyword evidence="3" id="KW-1185">Reference proteome</keyword>
<dbReference type="Proteomes" id="UP000799779">
    <property type="component" value="Unassembled WGS sequence"/>
</dbReference>
<dbReference type="PANTHER" id="PTHR37540:SF5">
    <property type="entry name" value="TRANSCRIPTION FACTOR DOMAIN-CONTAINING PROTEIN"/>
    <property type="match status" value="1"/>
</dbReference>
<protein>
    <submittedName>
        <fullName evidence="2">Uncharacterized protein</fullName>
    </submittedName>
</protein>
<feature type="region of interest" description="Disordered" evidence="1">
    <location>
        <begin position="56"/>
        <end position="83"/>
    </location>
</feature>